<organism evidence="7 8">
    <name type="scientific">Panacibacter microcysteis</name>
    <dbReference type="NCBI Taxonomy" id="2793269"/>
    <lineage>
        <taxon>Bacteria</taxon>
        <taxon>Pseudomonadati</taxon>
        <taxon>Bacteroidota</taxon>
        <taxon>Chitinophagia</taxon>
        <taxon>Chitinophagales</taxon>
        <taxon>Chitinophagaceae</taxon>
        <taxon>Panacibacter</taxon>
    </lineage>
</organism>
<dbReference type="GO" id="GO:0004553">
    <property type="term" value="F:hydrolase activity, hydrolyzing O-glycosyl compounds"/>
    <property type="evidence" value="ECO:0007669"/>
    <property type="project" value="InterPro"/>
</dbReference>
<dbReference type="AlphaFoldDB" id="A0A931GU65"/>
<evidence type="ECO:0000256" key="2">
    <source>
        <dbReference type="ARBA" id="ARBA00009865"/>
    </source>
</evidence>
<proteinExistence type="inferred from homology"/>
<protein>
    <submittedName>
        <fullName evidence="7">Family 43 glycosylhydrolase</fullName>
    </submittedName>
</protein>
<evidence type="ECO:0000256" key="5">
    <source>
        <dbReference type="RuleBase" id="RU361187"/>
    </source>
</evidence>
<evidence type="ECO:0000313" key="7">
    <source>
        <dbReference type="EMBL" id="MBG9375055.1"/>
    </source>
</evidence>
<evidence type="ECO:0000256" key="3">
    <source>
        <dbReference type="ARBA" id="ARBA00022801"/>
    </source>
</evidence>
<dbReference type="Pfam" id="PF04616">
    <property type="entry name" value="Glyco_hydro_43"/>
    <property type="match status" value="1"/>
</dbReference>
<reference evidence="7" key="1">
    <citation type="submission" date="2020-11" db="EMBL/GenBank/DDBJ databases">
        <title>Bacterial whole genome sequence for Panacibacter sp. DH6.</title>
        <authorList>
            <person name="Le V."/>
            <person name="Ko S."/>
            <person name="Ahn C.-Y."/>
            <person name="Oh H.-M."/>
        </authorList>
    </citation>
    <scope>NUCLEOTIDE SEQUENCE</scope>
    <source>
        <strain evidence="7">DH6</strain>
    </source>
</reference>
<dbReference type="CDD" id="cd08984">
    <property type="entry name" value="GH43-like"/>
    <property type="match status" value="1"/>
</dbReference>
<accession>A0A931GU65</accession>
<dbReference type="PANTHER" id="PTHR43301:SF3">
    <property type="entry name" value="ARABINAN ENDO-1,5-ALPHA-L-ARABINOSIDASE A-RELATED"/>
    <property type="match status" value="1"/>
</dbReference>
<comment type="caution">
    <text evidence="7">The sequence shown here is derived from an EMBL/GenBank/DDBJ whole genome shotgun (WGS) entry which is preliminary data.</text>
</comment>
<evidence type="ECO:0000256" key="1">
    <source>
        <dbReference type="ARBA" id="ARBA00004834"/>
    </source>
</evidence>
<keyword evidence="6" id="KW-0732">Signal</keyword>
<evidence type="ECO:0000256" key="4">
    <source>
        <dbReference type="ARBA" id="ARBA00023295"/>
    </source>
</evidence>
<dbReference type="Gene3D" id="2.115.10.20">
    <property type="entry name" value="Glycosyl hydrolase domain, family 43"/>
    <property type="match status" value="2"/>
</dbReference>
<dbReference type="Proteomes" id="UP000628448">
    <property type="component" value="Unassembled WGS sequence"/>
</dbReference>
<keyword evidence="4 5" id="KW-0326">Glycosidase</keyword>
<evidence type="ECO:0000313" key="8">
    <source>
        <dbReference type="Proteomes" id="UP000628448"/>
    </source>
</evidence>
<comment type="pathway">
    <text evidence="1">Glycan metabolism; L-arabinan degradation.</text>
</comment>
<dbReference type="InterPro" id="IPR050727">
    <property type="entry name" value="GH43_arabinanases"/>
</dbReference>
<dbReference type="PANTHER" id="PTHR43301">
    <property type="entry name" value="ARABINAN ENDO-1,5-ALPHA-L-ARABINOSIDASE"/>
    <property type="match status" value="1"/>
</dbReference>
<dbReference type="InterPro" id="IPR023296">
    <property type="entry name" value="Glyco_hydro_beta-prop_sf"/>
</dbReference>
<keyword evidence="3 5" id="KW-0378">Hydrolase</keyword>
<keyword evidence="8" id="KW-1185">Reference proteome</keyword>
<dbReference type="GO" id="GO:0005975">
    <property type="term" value="P:carbohydrate metabolic process"/>
    <property type="evidence" value="ECO:0007669"/>
    <property type="project" value="InterPro"/>
</dbReference>
<gene>
    <name evidence="7" type="ORF">I5907_02360</name>
</gene>
<dbReference type="SUPFAM" id="SSF75005">
    <property type="entry name" value="Arabinanase/levansucrase/invertase"/>
    <property type="match status" value="1"/>
</dbReference>
<feature type="signal peptide" evidence="6">
    <location>
        <begin position="1"/>
        <end position="26"/>
    </location>
</feature>
<comment type="similarity">
    <text evidence="2 5">Belongs to the glycosyl hydrolase 43 family.</text>
</comment>
<name>A0A931GU65_9BACT</name>
<feature type="chain" id="PRO_5037648274" evidence="6">
    <location>
        <begin position="27"/>
        <end position="347"/>
    </location>
</feature>
<dbReference type="InterPro" id="IPR006710">
    <property type="entry name" value="Glyco_hydro_43"/>
</dbReference>
<sequence>MHKRMKIFLVSYLVVLFMAVVNTVMAQDVTHTAPAPLYRDPVTDGAADPVMVWNRAAQKWWMLYTQRRANTEAPGVSFCYGNDIAVACGEDSGRTWVYRGTLNLAFEEGRNTYWAPEVVYHEGVYHMFVVYIQGVRSEWGGKARMAHYTSNELWQWKFIGFVTLSSEQVIDASLMQMPDGTWRMWYKDDARNAAIMMAESKDLFTWTYNNEPVLGNTAQEGPKVFAYNHYYWMLTDEWRGMRVYRSADAIHWEKQGLILDSASARKDDQPGGAHGDVVVVNDKAWVFYFTHPGRIKHGEAHMDANGIYPFSERRSSIQVAPLQFANGTLVSDRSRPFVFSLPALKNK</sequence>
<dbReference type="EMBL" id="JADWYR010000001">
    <property type="protein sequence ID" value="MBG9375055.1"/>
    <property type="molecule type" value="Genomic_DNA"/>
</dbReference>
<evidence type="ECO:0000256" key="6">
    <source>
        <dbReference type="SAM" id="SignalP"/>
    </source>
</evidence>